<protein>
    <submittedName>
        <fullName evidence="1">Uncharacterized protein</fullName>
    </submittedName>
</protein>
<comment type="caution">
    <text evidence="1">The sequence shown here is derived from an EMBL/GenBank/DDBJ whole genome shotgun (WGS) entry which is preliminary data.</text>
</comment>
<dbReference type="Proteomes" id="UP000586827">
    <property type="component" value="Unassembled WGS sequence"/>
</dbReference>
<keyword evidence="2" id="KW-1185">Reference proteome</keyword>
<reference evidence="1 2" key="1">
    <citation type="submission" date="2020-05" db="EMBL/GenBank/DDBJ databases">
        <title>MicrobeNet Type strains.</title>
        <authorList>
            <person name="Nicholson A.C."/>
        </authorList>
    </citation>
    <scope>NUCLEOTIDE SEQUENCE [LARGE SCALE GENOMIC DNA]</scope>
    <source>
        <strain evidence="1 2">JCM 3224</strain>
    </source>
</reference>
<dbReference type="AlphaFoldDB" id="A0A849CJU9"/>
<gene>
    <name evidence="1" type="ORF">HLB23_34995</name>
</gene>
<accession>A0A849CJU9</accession>
<organism evidence="1 2">
    <name type="scientific">Nocardia uniformis</name>
    <dbReference type="NCBI Taxonomy" id="53432"/>
    <lineage>
        <taxon>Bacteria</taxon>
        <taxon>Bacillati</taxon>
        <taxon>Actinomycetota</taxon>
        <taxon>Actinomycetes</taxon>
        <taxon>Mycobacteriales</taxon>
        <taxon>Nocardiaceae</taxon>
        <taxon>Nocardia</taxon>
    </lineage>
</organism>
<proteinExistence type="predicted"/>
<name>A0A849CJU9_9NOCA</name>
<dbReference type="EMBL" id="JABELX010000017">
    <property type="protein sequence ID" value="NNH75001.1"/>
    <property type="molecule type" value="Genomic_DNA"/>
</dbReference>
<dbReference type="RefSeq" id="WP_157553614.1">
    <property type="nucleotide sequence ID" value="NZ_JABELX010000017.1"/>
</dbReference>
<evidence type="ECO:0000313" key="2">
    <source>
        <dbReference type="Proteomes" id="UP000586827"/>
    </source>
</evidence>
<evidence type="ECO:0000313" key="1">
    <source>
        <dbReference type="EMBL" id="NNH75001.1"/>
    </source>
</evidence>
<sequence length="87" mass="10290">MKLLRDILSRRWFWLRHRTHVAVESWKNPPGDAGNNFKLLPEFGGWTVRPQQGWRRHRWVSPPLHYTRSASDRDAAGDWALERMGIG</sequence>